<dbReference type="InterPro" id="IPR013783">
    <property type="entry name" value="Ig-like_fold"/>
</dbReference>
<name>A0AAV7WCJ7_PLEWA</name>
<feature type="transmembrane region" description="Helical" evidence="5">
    <location>
        <begin position="267"/>
        <end position="287"/>
    </location>
</feature>
<protein>
    <recommendedName>
        <fullName evidence="7">Ig-like domain-containing protein</fullName>
    </recommendedName>
</protein>
<keyword evidence="5" id="KW-1133">Transmembrane helix</keyword>
<keyword evidence="3 5" id="KW-0472">Membrane</keyword>
<dbReference type="Gene3D" id="2.60.40.10">
    <property type="entry name" value="Immunoglobulins"/>
    <property type="match status" value="2"/>
</dbReference>
<evidence type="ECO:0000256" key="5">
    <source>
        <dbReference type="SAM" id="Phobius"/>
    </source>
</evidence>
<organism evidence="8 9">
    <name type="scientific">Pleurodeles waltl</name>
    <name type="common">Iberian ribbed newt</name>
    <dbReference type="NCBI Taxonomy" id="8319"/>
    <lineage>
        <taxon>Eukaryota</taxon>
        <taxon>Metazoa</taxon>
        <taxon>Chordata</taxon>
        <taxon>Craniata</taxon>
        <taxon>Vertebrata</taxon>
        <taxon>Euteleostomi</taxon>
        <taxon>Amphibia</taxon>
        <taxon>Batrachia</taxon>
        <taxon>Caudata</taxon>
        <taxon>Salamandroidea</taxon>
        <taxon>Salamandridae</taxon>
        <taxon>Pleurodelinae</taxon>
        <taxon>Pleurodeles</taxon>
    </lineage>
</organism>
<keyword evidence="2 6" id="KW-0732">Signal</keyword>
<dbReference type="SUPFAM" id="SSF48726">
    <property type="entry name" value="Immunoglobulin"/>
    <property type="match status" value="2"/>
</dbReference>
<dbReference type="AlphaFoldDB" id="A0AAV7WCJ7"/>
<accession>A0AAV7WCJ7</accession>
<feature type="signal peptide" evidence="6">
    <location>
        <begin position="1"/>
        <end position="25"/>
    </location>
</feature>
<evidence type="ECO:0000313" key="8">
    <source>
        <dbReference type="EMBL" id="KAJ1211773.1"/>
    </source>
</evidence>
<evidence type="ECO:0000256" key="1">
    <source>
        <dbReference type="ARBA" id="ARBA00004370"/>
    </source>
</evidence>
<keyword evidence="4" id="KW-0325">Glycoprotein</keyword>
<dbReference type="InterPro" id="IPR036179">
    <property type="entry name" value="Ig-like_dom_sf"/>
</dbReference>
<dbReference type="PANTHER" id="PTHR12080:SF59">
    <property type="entry name" value="HEPATIC AND GLIAL CELL ADHESION MOLECULE"/>
    <property type="match status" value="1"/>
</dbReference>
<feature type="transmembrane region" description="Helical" evidence="5">
    <location>
        <begin position="347"/>
        <end position="365"/>
    </location>
</feature>
<dbReference type="Pfam" id="PF07686">
    <property type="entry name" value="V-set"/>
    <property type="match status" value="1"/>
</dbReference>
<dbReference type="Proteomes" id="UP001066276">
    <property type="component" value="Chromosome 1_2"/>
</dbReference>
<evidence type="ECO:0000256" key="3">
    <source>
        <dbReference type="ARBA" id="ARBA00023136"/>
    </source>
</evidence>
<evidence type="ECO:0000259" key="7">
    <source>
        <dbReference type="PROSITE" id="PS50835"/>
    </source>
</evidence>
<sequence>MGSPSGTSTFCALLLVGALLPSGDAAHPDPTKLQVYGHHGSDVLFPGVATELQGEGVLEWHVKKAGDQEPLWILTYHYGSDEPQIFQKYQHRIIFSVNNASLRLLNLTPHDEGLYILHLMFVDKNHVLLKVIEPISEVKVMKILSSSDSGVRLMCEASGDVWNLTWWNNGRELMQDITREGNTSELVIKEVGTGSYICVAWNPVSQLQTSYQIAQESTVTLYVAGFLIAAVVFSLPLSISEISLLICQKPCCDPVKQNVYRFQFASFICWILFLICAVVSACLRLIFSGSSACPACNNAFLVALGSSLCVEFLWCLRKKWTKSQSQDFEMNQRIGQNMKGALNFLRLALRSLVFVGSLSMVLLYFCTDVHAYGKQSHFGWTVSIAVVVPVVAVLLIHWCCRPKRSTKRSSNCSCNQRNTDRSKLTVVIACR</sequence>
<keyword evidence="9" id="KW-1185">Reference proteome</keyword>
<comment type="caution">
    <text evidence="8">The sequence shown here is derived from an EMBL/GenBank/DDBJ whole genome shotgun (WGS) entry which is preliminary data.</text>
</comment>
<feature type="transmembrane region" description="Helical" evidence="5">
    <location>
        <begin position="377"/>
        <end position="400"/>
    </location>
</feature>
<dbReference type="InterPro" id="IPR013106">
    <property type="entry name" value="Ig_V-set"/>
</dbReference>
<evidence type="ECO:0000256" key="6">
    <source>
        <dbReference type="SAM" id="SignalP"/>
    </source>
</evidence>
<dbReference type="EMBL" id="JANPWB010000002">
    <property type="protein sequence ID" value="KAJ1211773.1"/>
    <property type="molecule type" value="Genomic_DNA"/>
</dbReference>
<dbReference type="GO" id="GO:0016020">
    <property type="term" value="C:membrane"/>
    <property type="evidence" value="ECO:0007669"/>
    <property type="project" value="UniProtKB-SubCell"/>
</dbReference>
<comment type="subcellular location">
    <subcellularLocation>
        <location evidence="1">Membrane</location>
    </subcellularLocation>
</comment>
<feature type="transmembrane region" description="Helical" evidence="5">
    <location>
        <begin position="299"/>
        <end position="316"/>
    </location>
</feature>
<keyword evidence="5" id="KW-0812">Transmembrane</keyword>
<feature type="domain" description="Ig-like" evidence="7">
    <location>
        <begin position="134"/>
        <end position="220"/>
    </location>
</feature>
<evidence type="ECO:0000313" key="9">
    <source>
        <dbReference type="Proteomes" id="UP001066276"/>
    </source>
</evidence>
<dbReference type="PANTHER" id="PTHR12080">
    <property type="entry name" value="SIGNALING LYMPHOCYTIC ACTIVATION MOLECULE"/>
    <property type="match status" value="1"/>
</dbReference>
<feature type="transmembrane region" description="Helical" evidence="5">
    <location>
        <begin position="221"/>
        <end position="246"/>
    </location>
</feature>
<dbReference type="InterPro" id="IPR007110">
    <property type="entry name" value="Ig-like_dom"/>
</dbReference>
<evidence type="ECO:0000256" key="4">
    <source>
        <dbReference type="ARBA" id="ARBA00023180"/>
    </source>
</evidence>
<feature type="chain" id="PRO_5043675640" description="Ig-like domain-containing protein" evidence="6">
    <location>
        <begin position="26"/>
        <end position="431"/>
    </location>
</feature>
<gene>
    <name evidence="8" type="ORF">NDU88_007127</name>
</gene>
<dbReference type="GO" id="GO:0005911">
    <property type="term" value="C:cell-cell junction"/>
    <property type="evidence" value="ECO:0007669"/>
    <property type="project" value="TreeGrafter"/>
</dbReference>
<reference evidence="8" key="1">
    <citation type="journal article" date="2022" name="bioRxiv">
        <title>Sequencing and chromosome-scale assembly of the giantPleurodeles waltlgenome.</title>
        <authorList>
            <person name="Brown T."/>
            <person name="Elewa A."/>
            <person name="Iarovenko S."/>
            <person name="Subramanian E."/>
            <person name="Araus A.J."/>
            <person name="Petzold A."/>
            <person name="Susuki M."/>
            <person name="Suzuki K.-i.T."/>
            <person name="Hayashi T."/>
            <person name="Toyoda A."/>
            <person name="Oliveira C."/>
            <person name="Osipova E."/>
            <person name="Leigh N.D."/>
            <person name="Simon A."/>
            <person name="Yun M.H."/>
        </authorList>
    </citation>
    <scope>NUCLEOTIDE SEQUENCE</scope>
    <source>
        <strain evidence="8">20211129_DDA</strain>
        <tissue evidence="8">Liver</tissue>
    </source>
</reference>
<dbReference type="PROSITE" id="PS50835">
    <property type="entry name" value="IG_LIKE"/>
    <property type="match status" value="1"/>
</dbReference>
<proteinExistence type="predicted"/>
<dbReference type="InterPro" id="IPR015631">
    <property type="entry name" value="CD2/SLAM_rcpt"/>
</dbReference>
<evidence type="ECO:0000256" key="2">
    <source>
        <dbReference type="ARBA" id="ARBA00022729"/>
    </source>
</evidence>